<dbReference type="Gene3D" id="3.40.630.30">
    <property type="match status" value="1"/>
</dbReference>
<evidence type="ECO:0000259" key="3">
    <source>
        <dbReference type="PROSITE" id="PS51186"/>
    </source>
</evidence>
<proteinExistence type="predicted"/>
<organism evidence="4 5">
    <name type="scientific">Paractinoplanes deccanensis</name>
    <dbReference type="NCBI Taxonomy" id="113561"/>
    <lineage>
        <taxon>Bacteria</taxon>
        <taxon>Bacillati</taxon>
        <taxon>Actinomycetota</taxon>
        <taxon>Actinomycetes</taxon>
        <taxon>Micromonosporales</taxon>
        <taxon>Micromonosporaceae</taxon>
        <taxon>Paractinoplanes</taxon>
    </lineage>
</organism>
<comment type="caution">
    <text evidence="4">The sequence shown here is derived from an EMBL/GenBank/DDBJ whole genome shotgun (WGS) entry which is preliminary data.</text>
</comment>
<keyword evidence="5" id="KW-1185">Reference proteome</keyword>
<evidence type="ECO:0000313" key="5">
    <source>
        <dbReference type="Proteomes" id="UP000609879"/>
    </source>
</evidence>
<dbReference type="CDD" id="cd04301">
    <property type="entry name" value="NAT_SF"/>
    <property type="match status" value="1"/>
</dbReference>
<sequence length="231" mass="24423">MTMIPDNLVWAALTGPQRDFAELRGAAGRYLPGLSPLAAVRDWDDASAWADLAALAGPGQIVTLAGAGARVPRGWELLGSGDGYQMTARDVAALDSAGVLRLGPDDVPDMLDLVERTRPGPLAPRAVEIGTFLGLRREGALVAMAGERIRVPGWTEIGTVCTDPAMRGQGLASTLVRALTGLIRERGDEAFLHVNEANAGALRLYERLGFVTRAKTGFLAARVPGDRRASD</sequence>
<dbReference type="PANTHER" id="PTHR43420">
    <property type="entry name" value="ACETYLTRANSFERASE"/>
    <property type="match status" value="1"/>
</dbReference>
<reference evidence="4 5" key="1">
    <citation type="submission" date="2021-01" db="EMBL/GenBank/DDBJ databases">
        <title>Whole genome shotgun sequence of Actinoplanes deccanensis NBRC 13994.</title>
        <authorList>
            <person name="Komaki H."/>
            <person name="Tamura T."/>
        </authorList>
    </citation>
    <scope>NUCLEOTIDE SEQUENCE [LARGE SCALE GENOMIC DNA]</scope>
    <source>
        <strain evidence="4 5">NBRC 13994</strain>
    </source>
</reference>
<protein>
    <recommendedName>
        <fullName evidence="3">N-acetyltransferase domain-containing protein</fullName>
    </recommendedName>
</protein>
<keyword evidence="1" id="KW-0808">Transferase</keyword>
<feature type="domain" description="N-acetyltransferase" evidence="3">
    <location>
        <begin position="86"/>
        <end position="226"/>
    </location>
</feature>
<dbReference type="EMBL" id="BOMI01000114">
    <property type="protein sequence ID" value="GID77009.1"/>
    <property type="molecule type" value="Genomic_DNA"/>
</dbReference>
<keyword evidence="2" id="KW-0012">Acyltransferase</keyword>
<dbReference type="Proteomes" id="UP000609879">
    <property type="component" value="Unassembled WGS sequence"/>
</dbReference>
<evidence type="ECO:0000313" key="4">
    <source>
        <dbReference type="EMBL" id="GID77009.1"/>
    </source>
</evidence>
<dbReference type="InterPro" id="IPR050680">
    <property type="entry name" value="YpeA/RimI_acetyltransf"/>
</dbReference>
<dbReference type="InterPro" id="IPR000182">
    <property type="entry name" value="GNAT_dom"/>
</dbReference>
<dbReference type="PANTHER" id="PTHR43420:SF3">
    <property type="entry name" value="N-ACETYLTRANSFERASE DOMAIN-CONTAINING PROTEIN"/>
    <property type="match status" value="1"/>
</dbReference>
<dbReference type="InterPro" id="IPR016181">
    <property type="entry name" value="Acyl_CoA_acyltransferase"/>
</dbReference>
<dbReference type="RefSeq" id="WP_239169113.1">
    <property type="nucleotide sequence ID" value="NZ_BAAABO010000020.1"/>
</dbReference>
<evidence type="ECO:0000256" key="1">
    <source>
        <dbReference type="ARBA" id="ARBA00022679"/>
    </source>
</evidence>
<dbReference type="Pfam" id="PF08445">
    <property type="entry name" value="FR47"/>
    <property type="match status" value="1"/>
</dbReference>
<evidence type="ECO:0000256" key="2">
    <source>
        <dbReference type="ARBA" id="ARBA00023315"/>
    </source>
</evidence>
<dbReference type="PROSITE" id="PS51186">
    <property type="entry name" value="GNAT"/>
    <property type="match status" value="1"/>
</dbReference>
<dbReference type="SUPFAM" id="SSF55729">
    <property type="entry name" value="Acyl-CoA N-acyltransferases (Nat)"/>
    <property type="match status" value="1"/>
</dbReference>
<accession>A0ABQ3YAH3</accession>
<dbReference type="InterPro" id="IPR013653">
    <property type="entry name" value="GCN5-like_dom"/>
</dbReference>
<gene>
    <name evidence="4" type="ORF">Ade02nite_56500</name>
</gene>
<name>A0ABQ3YAH3_9ACTN</name>